<evidence type="ECO:0000256" key="2">
    <source>
        <dbReference type="ARBA" id="ARBA00006472"/>
    </source>
</evidence>
<keyword evidence="4" id="KW-0456">Lyase</keyword>
<dbReference type="GO" id="GO:0006729">
    <property type="term" value="P:tetrahydrobiopterin biosynthetic process"/>
    <property type="evidence" value="ECO:0007669"/>
    <property type="project" value="InterPro"/>
</dbReference>
<name>A0A0P1GHT1_9RHOB</name>
<evidence type="ECO:0000313" key="5">
    <source>
        <dbReference type="EMBL" id="CUH75175.1"/>
    </source>
</evidence>
<evidence type="ECO:0000256" key="3">
    <source>
        <dbReference type="ARBA" id="ARBA00013252"/>
    </source>
</evidence>
<dbReference type="PANTHER" id="PTHR12599">
    <property type="entry name" value="PTERIN-4-ALPHA-CARBINOLAMINE DEHYDRATASE"/>
    <property type="match status" value="1"/>
</dbReference>
<dbReference type="SUPFAM" id="SSF55248">
    <property type="entry name" value="PCD-like"/>
    <property type="match status" value="1"/>
</dbReference>
<reference evidence="5 6" key="1">
    <citation type="submission" date="2015-09" db="EMBL/GenBank/DDBJ databases">
        <authorList>
            <consortium name="Swine Surveillance"/>
        </authorList>
    </citation>
    <scope>NUCLEOTIDE SEQUENCE [LARGE SCALE GENOMIC DNA]</scope>
    <source>
        <strain evidence="5 6">CECT 7557</strain>
    </source>
</reference>
<accession>A0A0P1GHT1</accession>
<dbReference type="Pfam" id="PF01329">
    <property type="entry name" value="Pterin_4a"/>
    <property type="match status" value="1"/>
</dbReference>
<dbReference type="InterPro" id="IPR036428">
    <property type="entry name" value="PCD_sf"/>
</dbReference>
<keyword evidence="6" id="KW-1185">Reference proteome</keyword>
<evidence type="ECO:0000256" key="4">
    <source>
        <dbReference type="ARBA" id="ARBA00023239"/>
    </source>
</evidence>
<dbReference type="Gene3D" id="3.30.1360.20">
    <property type="entry name" value="Transcriptional coactivator/pterin dehydratase"/>
    <property type="match status" value="1"/>
</dbReference>
<proteinExistence type="inferred from homology"/>
<dbReference type="EMBL" id="CYSD01000012">
    <property type="protein sequence ID" value="CUH75175.1"/>
    <property type="molecule type" value="Genomic_DNA"/>
</dbReference>
<dbReference type="EC" id="4.2.1.96" evidence="3"/>
<sequence>MTTTRCGHDTPTLSRSEAKAFMAARLPDWILSENGQSIERRFDVKGFAKAVYLCNLATYLADKSGHHPDLQLGWGYFSIRYTTHDADNGAGGLSVVDLHAAETFDQAIA</sequence>
<gene>
    <name evidence="5" type="ORF">TRM7557_00253</name>
</gene>
<dbReference type="STRING" id="928856.SAMN04488049_109109"/>
<dbReference type="OrthoDB" id="9794987at2"/>
<dbReference type="GO" id="GO:0008124">
    <property type="term" value="F:4-alpha-hydroxytetrahydrobiopterin dehydratase activity"/>
    <property type="evidence" value="ECO:0007669"/>
    <property type="project" value="UniProtKB-EC"/>
</dbReference>
<dbReference type="AlphaFoldDB" id="A0A0P1GHT1"/>
<evidence type="ECO:0000256" key="1">
    <source>
        <dbReference type="ARBA" id="ARBA00001554"/>
    </source>
</evidence>
<organism evidence="5 6">
    <name type="scientific">Tritonibacter multivorans</name>
    <dbReference type="NCBI Taxonomy" id="928856"/>
    <lineage>
        <taxon>Bacteria</taxon>
        <taxon>Pseudomonadati</taxon>
        <taxon>Pseudomonadota</taxon>
        <taxon>Alphaproteobacteria</taxon>
        <taxon>Rhodobacterales</taxon>
        <taxon>Paracoccaceae</taxon>
        <taxon>Tritonibacter</taxon>
    </lineage>
</organism>
<protein>
    <recommendedName>
        <fullName evidence="3">4a-hydroxytetrahydrobiopterin dehydratase</fullName>
        <ecNumber evidence="3">4.2.1.96</ecNumber>
    </recommendedName>
</protein>
<dbReference type="PANTHER" id="PTHR12599:SF0">
    <property type="entry name" value="PTERIN-4-ALPHA-CARBINOLAMINE DEHYDRATASE"/>
    <property type="match status" value="1"/>
</dbReference>
<dbReference type="RefSeq" id="WP_058288411.1">
    <property type="nucleotide sequence ID" value="NZ_CYSD01000012.1"/>
</dbReference>
<comment type="similarity">
    <text evidence="2">Belongs to the pterin-4-alpha-carbinolamine dehydratase family.</text>
</comment>
<comment type="catalytic activity">
    <reaction evidence="1">
        <text>(4aS,6R)-4a-hydroxy-L-erythro-5,6,7,8-tetrahydrobiopterin = (6R)-L-erythro-6,7-dihydrobiopterin + H2O</text>
        <dbReference type="Rhea" id="RHEA:11920"/>
        <dbReference type="ChEBI" id="CHEBI:15377"/>
        <dbReference type="ChEBI" id="CHEBI:15642"/>
        <dbReference type="ChEBI" id="CHEBI:43120"/>
        <dbReference type="EC" id="4.2.1.96"/>
    </reaction>
</comment>
<dbReference type="InterPro" id="IPR001533">
    <property type="entry name" value="Pterin_deHydtase"/>
</dbReference>
<dbReference type="Proteomes" id="UP000052022">
    <property type="component" value="Unassembled WGS sequence"/>
</dbReference>
<evidence type="ECO:0000313" key="6">
    <source>
        <dbReference type="Proteomes" id="UP000052022"/>
    </source>
</evidence>